<sequence length="262" mass="29992">MICLCVGIRCVPYSRYAYPKDVNKAVLHILVGTKLFATKRVHCFAPIKKENTQLNPMLPFNYAHTLFTEIAVKVKSKEMQGPSPKKDQVQGFIKRWRNKNRDDSMRPVGKMCAQFMFELTENITQTGDDLIVFCDSRRENRQLVPDLGDETDEYPFRMDLTSSSLIEFNKILDVPQFSTLIACRRYCLVVRLYKMSTFASAPRRLCPSVCHDRRGQGPTQGCVNHITIHNHIDLLISCNPAHQKDREKALSSESKVGFSSLQ</sequence>
<name>A0A225WMV1_9STRA</name>
<evidence type="ECO:0000313" key="2">
    <source>
        <dbReference type="Proteomes" id="UP000198211"/>
    </source>
</evidence>
<comment type="caution">
    <text evidence="1">The sequence shown here is derived from an EMBL/GenBank/DDBJ whole genome shotgun (WGS) entry which is preliminary data.</text>
</comment>
<dbReference type="Proteomes" id="UP000198211">
    <property type="component" value="Unassembled WGS sequence"/>
</dbReference>
<accession>A0A225WMV1</accession>
<proteinExistence type="predicted"/>
<evidence type="ECO:0000313" key="1">
    <source>
        <dbReference type="EMBL" id="OWZ18347.1"/>
    </source>
</evidence>
<reference evidence="2" key="1">
    <citation type="submission" date="2017-03" db="EMBL/GenBank/DDBJ databases">
        <title>Phytopthora megakarya and P. palmivora, two closely related causual agents of cacao black pod achieved similar genome size and gene model numbers by different mechanisms.</title>
        <authorList>
            <person name="Ali S."/>
            <person name="Shao J."/>
            <person name="Larry D.J."/>
            <person name="Kronmiller B."/>
            <person name="Shen D."/>
            <person name="Strem M.D."/>
            <person name="Melnick R.L."/>
            <person name="Guiltinan M.J."/>
            <person name="Tyler B.M."/>
            <person name="Meinhardt L.W."/>
            <person name="Bailey B.A."/>
        </authorList>
    </citation>
    <scope>NUCLEOTIDE SEQUENCE [LARGE SCALE GENOMIC DNA]</scope>
    <source>
        <strain evidence="2">zdho120</strain>
    </source>
</reference>
<dbReference type="EMBL" id="NBNE01000602">
    <property type="protein sequence ID" value="OWZ18347.1"/>
    <property type="molecule type" value="Genomic_DNA"/>
</dbReference>
<dbReference type="OrthoDB" id="126614at2759"/>
<gene>
    <name evidence="1" type="ORF">PHMEG_0007582</name>
</gene>
<organism evidence="1 2">
    <name type="scientific">Phytophthora megakarya</name>
    <dbReference type="NCBI Taxonomy" id="4795"/>
    <lineage>
        <taxon>Eukaryota</taxon>
        <taxon>Sar</taxon>
        <taxon>Stramenopiles</taxon>
        <taxon>Oomycota</taxon>
        <taxon>Peronosporomycetes</taxon>
        <taxon>Peronosporales</taxon>
        <taxon>Peronosporaceae</taxon>
        <taxon>Phytophthora</taxon>
    </lineage>
</organism>
<keyword evidence="2" id="KW-1185">Reference proteome</keyword>
<dbReference type="AlphaFoldDB" id="A0A225WMV1"/>
<protein>
    <submittedName>
        <fullName evidence="1">Uncharacterized protein</fullName>
    </submittedName>
</protein>